<evidence type="ECO:0000256" key="8">
    <source>
        <dbReference type="ARBA" id="ARBA00022792"/>
    </source>
</evidence>
<dbReference type="OrthoDB" id="1920692at2759"/>
<evidence type="ECO:0000256" key="2">
    <source>
        <dbReference type="ARBA" id="ARBA00004298"/>
    </source>
</evidence>
<organism evidence="15 16">
    <name type="scientific">Armillaria ostoyae</name>
    <name type="common">Armillaria root rot fungus</name>
    <dbReference type="NCBI Taxonomy" id="47428"/>
    <lineage>
        <taxon>Eukaryota</taxon>
        <taxon>Fungi</taxon>
        <taxon>Dikarya</taxon>
        <taxon>Basidiomycota</taxon>
        <taxon>Agaricomycotina</taxon>
        <taxon>Agaricomycetes</taxon>
        <taxon>Agaricomycetidae</taxon>
        <taxon>Agaricales</taxon>
        <taxon>Marasmiineae</taxon>
        <taxon>Physalacriaceae</taxon>
        <taxon>Armillaria</taxon>
    </lineage>
</organism>
<evidence type="ECO:0000256" key="12">
    <source>
        <dbReference type="ARBA" id="ARBA00023136"/>
    </source>
</evidence>
<evidence type="ECO:0000256" key="5">
    <source>
        <dbReference type="ARBA" id="ARBA00022448"/>
    </source>
</evidence>
<keyword evidence="8" id="KW-0999">Mitochondrion inner membrane</keyword>
<sequence>MPVPWEAVLPFAIATVMISAAGTLFSVSQRFQNLGKPPRYGIDSWDEMMMKRDKLLTGHVRGQSDNPISPSIDDLRRNLRA</sequence>
<keyword evidence="5" id="KW-0813">Transport</keyword>
<evidence type="ECO:0000256" key="13">
    <source>
        <dbReference type="SAM" id="MobiDB-lite"/>
    </source>
</evidence>
<comment type="similarity">
    <text evidence="3">Belongs to the complex I NDUFA1 subunit family.</text>
</comment>
<evidence type="ECO:0000256" key="9">
    <source>
        <dbReference type="ARBA" id="ARBA00022982"/>
    </source>
</evidence>
<comment type="function">
    <text evidence="1">Accessory subunit of the mitochondrial membrane respiratory chain NADH dehydrogenase (Complex I), that is believed not to be involved in catalysis. Complex I functions in the transfer of electrons from NADH to the respiratory chain. The immediate electron acceptor for the enzyme is believed to be ubiquinone.</text>
</comment>
<name>A0A284R1F9_ARMOS</name>
<dbReference type="PANTHER" id="PTHR17098">
    <property type="entry name" value="NADH-UBIQUINONE OXIDOREDUCTASE MWFE SUBUNIT"/>
    <property type="match status" value="1"/>
</dbReference>
<evidence type="ECO:0000256" key="3">
    <source>
        <dbReference type="ARBA" id="ARBA00009960"/>
    </source>
</evidence>
<evidence type="ECO:0000256" key="1">
    <source>
        <dbReference type="ARBA" id="ARBA00003195"/>
    </source>
</evidence>
<evidence type="ECO:0000313" key="15">
    <source>
        <dbReference type="EMBL" id="SJL02549.1"/>
    </source>
</evidence>
<protein>
    <recommendedName>
        <fullName evidence="4">NADH dehydrogenase [ubiquinone] 1 alpha subcomplex subunit 1</fullName>
    </recommendedName>
</protein>
<evidence type="ECO:0000256" key="7">
    <source>
        <dbReference type="ARBA" id="ARBA00022692"/>
    </source>
</evidence>
<proteinExistence type="inferred from homology"/>
<dbReference type="STRING" id="47428.A0A284R1F9"/>
<dbReference type="InterPro" id="IPR017384">
    <property type="entry name" value="NADH_Ub_cplx-1_asu_su-1"/>
</dbReference>
<evidence type="ECO:0000256" key="10">
    <source>
        <dbReference type="ARBA" id="ARBA00022989"/>
    </source>
</evidence>
<keyword evidence="9" id="KW-0249">Electron transport</keyword>
<feature type="region of interest" description="Disordered" evidence="13">
    <location>
        <begin position="59"/>
        <end position="81"/>
    </location>
</feature>
<evidence type="ECO:0000256" key="4">
    <source>
        <dbReference type="ARBA" id="ARBA00016392"/>
    </source>
</evidence>
<evidence type="ECO:0000313" key="16">
    <source>
        <dbReference type="Proteomes" id="UP000219338"/>
    </source>
</evidence>
<keyword evidence="16" id="KW-1185">Reference proteome</keyword>
<keyword evidence="6" id="KW-0679">Respiratory chain</keyword>
<keyword evidence="12 14" id="KW-0472">Membrane</keyword>
<keyword evidence="7 14" id="KW-0812">Transmembrane</keyword>
<dbReference type="AlphaFoldDB" id="A0A284R1F9"/>
<evidence type="ECO:0000256" key="11">
    <source>
        <dbReference type="ARBA" id="ARBA00023128"/>
    </source>
</evidence>
<dbReference type="OMA" id="EVSNPWK"/>
<dbReference type="Pfam" id="PF15879">
    <property type="entry name" value="MWFE"/>
    <property type="match status" value="1"/>
</dbReference>
<gene>
    <name evidence="15" type="ORF">ARMOST_05880</name>
</gene>
<feature type="transmembrane region" description="Helical" evidence="14">
    <location>
        <begin position="7"/>
        <end position="27"/>
    </location>
</feature>
<keyword evidence="11" id="KW-0496">Mitochondrion</keyword>
<keyword evidence="10 14" id="KW-1133">Transmembrane helix</keyword>
<dbReference type="GO" id="GO:0005743">
    <property type="term" value="C:mitochondrial inner membrane"/>
    <property type="evidence" value="ECO:0007669"/>
    <property type="project" value="UniProtKB-SubCell"/>
</dbReference>
<accession>A0A284R1F9</accession>
<evidence type="ECO:0000256" key="6">
    <source>
        <dbReference type="ARBA" id="ARBA00022660"/>
    </source>
</evidence>
<dbReference type="EMBL" id="FUEG01000003">
    <property type="protein sequence ID" value="SJL02549.1"/>
    <property type="molecule type" value="Genomic_DNA"/>
</dbReference>
<evidence type="ECO:0000256" key="14">
    <source>
        <dbReference type="SAM" id="Phobius"/>
    </source>
</evidence>
<dbReference type="Proteomes" id="UP000219338">
    <property type="component" value="Unassembled WGS sequence"/>
</dbReference>
<comment type="subcellular location">
    <subcellularLocation>
        <location evidence="2">Mitochondrion inner membrane</location>
        <topology evidence="2">Single-pass membrane protein</topology>
        <orientation evidence="2">Matrix side</orientation>
    </subcellularLocation>
</comment>
<reference evidence="16" key="1">
    <citation type="journal article" date="2017" name="Nat. Ecol. Evol.">
        <title>Genome expansion and lineage-specific genetic innovations in the forest pathogenic fungi Armillaria.</title>
        <authorList>
            <person name="Sipos G."/>
            <person name="Prasanna A.N."/>
            <person name="Walter M.C."/>
            <person name="O'Connor E."/>
            <person name="Balint B."/>
            <person name="Krizsan K."/>
            <person name="Kiss B."/>
            <person name="Hess J."/>
            <person name="Varga T."/>
            <person name="Slot J."/>
            <person name="Riley R."/>
            <person name="Boka B."/>
            <person name="Rigling D."/>
            <person name="Barry K."/>
            <person name="Lee J."/>
            <person name="Mihaltcheva S."/>
            <person name="LaButti K."/>
            <person name="Lipzen A."/>
            <person name="Waldron R."/>
            <person name="Moloney N.M."/>
            <person name="Sperisen C."/>
            <person name="Kredics L."/>
            <person name="Vagvoelgyi C."/>
            <person name="Patrignani A."/>
            <person name="Fitzpatrick D."/>
            <person name="Nagy I."/>
            <person name="Doyle S."/>
            <person name="Anderson J.B."/>
            <person name="Grigoriev I.V."/>
            <person name="Gueldener U."/>
            <person name="Muensterkoetter M."/>
            <person name="Nagy L.G."/>
        </authorList>
    </citation>
    <scope>NUCLEOTIDE SEQUENCE [LARGE SCALE GENOMIC DNA]</scope>
    <source>
        <strain evidence="16">C18/9</strain>
    </source>
</reference>
<dbReference type="PANTHER" id="PTHR17098:SF2">
    <property type="entry name" value="NADH DEHYDROGENASE [UBIQUINONE] 1 ALPHA SUBCOMPLEX SUBUNIT 1"/>
    <property type="match status" value="1"/>
</dbReference>